<dbReference type="InterPro" id="IPR020084">
    <property type="entry name" value="NUDIX_hydrolase_CS"/>
</dbReference>
<dbReference type="InterPro" id="IPR000086">
    <property type="entry name" value="NUDIX_hydrolase_dom"/>
</dbReference>
<sequence>MPAQTSVLFYANYPSEKLTIGAGVAIFHLASERVVVCYHSKDHYWFLPKGRRNANEETRTAAEREGFEESGYRNRVLPLPMKHRQPDPDGGHERFVTEPIWTQMLPLTTTAQYMLFWYAAETVPKDVEESYGAARSSGNISQGARTYAPPQSFPSDLSLKERIEQDSILGDTGEAMAYEPVWHEGTGVDEEELLYRSFLLPIDEAIRKLQGSVMGDVVRRGWEGVKLRMDMESQDSV</sequence>
<gene>
    <name evidence="5" type="ORF">D0866_05170</name>
    <name evidence="4" type="ORF">D0867_07178</name>
</gene>
<protein>
    <recommendedName>
        <fullName evidence="3">Nudix hydrolase domain-containing protein</fullName>
    </recommendedName>
</protein>
<comment type="caution">
    <text evidence="4">The sequence shown here is derived from an EMBL/GenBank/DDBJ whole genome shotgun (WGS) entry which is preliminary data.</text>
</comment>
<evidence type="ECO:0000313" key="6">
    <source>
        <dbReference type="Proteomes" id="UP000271337"/>
    </source>
</evidence>
<dbReference type="SUPFAM" id="SSF55811">
    <property type="entry name" value="Nudix"/>
    <property type="match status" value="1"/>
</dbReference>
<feature type="region of interest" description="Disordered" evidence="2">
    <location>
        <begin position="134"/>
        <end position="158"/>
    </location>
</feature>
<name>A0A3M6ZGJ3_HORWE</name>
<evidence type="ECO:0000313" key="5">
    <source>
        <dbReference type="EMBL" id="RMY34574.1"/>
    </source>
</evidence>
<reference evidence="6 7" key="1">
    <citation type="journal article" date="2018" name="BMC Genomics">
        <title>Genomic evidence for intraspecific hybridization in a clonal and extremely halotolerant yeast.</title>
        <authorList>
            <person name="Gostincar C."/>
            <person name="Stajich J.E."/>
            <person name="Zupancic J."/>
            <person name="Zalar P."/>
            <person name="Gunde-Cimerman N."/>
        </authorList>
    </citation>
    <scope>NUCLEOTIDE SEQUENCE [LARGE SCALE GENOMIC DNA]</scope>
    <source>
        <strain evidence="5 7">EXF-6651</strain>
        <strain evidence="4 6">EXF-6669</strain>
    </source>
</reference>
<dbReference type="OrthoDB" id="10259236at2759"/>
<keyword evidence="1" id="KW-0378">Hydrolase</keyword>
<proteinExistence type="predicted"/>
<organism evidence="4 6">
    <name type="scientific">Hortaea werneckii</name>
    <name type="common">Black yeast</name>
    <name type="synonym">Cladosporium werneckii</name>
    <dbReference type="NCBI Taxonomy" id="91943"/>
    <lineage>
        <taxon>Eukaryota</taxon>
        <taxon>Fungi</taxon>
        <taxon>Dikarya</taxon>
        <taxon>Ascomycota</taxon>
        <taxon>Pezizomycotina</taxon>
        <taxon>Dothideomycetes</taxon>
        <taxon>Dothideomycetidae</taxon>
        <taxon>Mycosphaerellales</taxon>
        <taxon>Teratosphaeriaceae</taxon>
        <taxon>Hortaea</taxon>
    </lineage>
</organism>
<dbReference type="EMBL" id="QWIL01000736">
    <property type="protein sequence ID" value="RMY14323.1"/>
    <property type="molecule type" value="Genomic_DNA"/>
</dbReference>
<evidence type="ECO:0000313" key="4">
    <source>
        <dbReference type="EMBL" id="RMY14323.1"/>
    </source>
</evidence>
<dbReference type="Proteomes" id="UP000276864">
    <property type="component" value="Unassembled WGS sequence"/>
</dbReference>
<evidence type="ECO:0000256" key="1">
    <source>
        <dbReference type="ARBA" id="ARBA00022801"/>
    </source>
</evidence>
<evidence type="ECO:0000313" key="7">
    <source>
        <dbReference type="Proteomes" id="UP000276864"/>
    </source>
</evidence>
<dbReference type="Gene3D" id="3.90.79.10">
    <property type="entry name" value="Nucleoside Triphosphate Pyrophosphohydrolase"/>
    <property type="match status" value="1"/>
</dbReference>
<evidence type="ECO:0000256" key="2">
    <source>
        <dbReference type="SAM" id="MobiDB-lite"/>
    </source>
</evidence>
<feature type="domain" description="Nudix hydrolase" evidence="3">
    <location>
        <begin position="23"/>
        <end position="94"/>
    </location>
</feature>
<evidence type="ECO:0000259" key="3">
    <source>
        <dbReference type="Pfam" id="PF00293"/>
    </source>
</evidence>
<accession>A0A3M6ZGJ3</accession>
<dbReference type="InterPro" id="IPR015797">
    <property type="entry name" value="NUDIX_hydrolase-like_dom_sf"/>
</dbReference>
<dbReference type="GO" id="GO:0016787">
    <property type="term" value="F:hydrolase activity"/>
    <property type="evidence" value="ECO:0007669"/>
    <property type="project" value="UniProtKB-KW"/>
</dbReference>
<dbReference type="EMBL" id="QWIM01000443">
    <property type="protein sequence ID" value="RMY34574.1"/>
    <property type="molecule type" value="Genomic_DNA"/>
</dbReference>
<dbReference type="Pfam" id="PF00293">
    <property type="entry name" value="NUDIX"/>
    <property type="match status" value="1"/>
</dbReference>
<dbReference type="AlphaFoldDB" id="A0A3M6ZGJ3"/>
<dbReference type="PROSITE" id="PS00893">
    <property type="entry name" value="NUDIX_BOX"/>
    <property type="match status" value="1"/>
</dbReference>
<dbReference type="Proteomes" id="UP000271337">
    <property type="component" value="Unassembled WGS sequence"/>
</dbReference>